<comment type="subcellular location">
    <subcellularLocation>
        <location evidence="1">Nucleus</location>
    </subcellularLocation>
</comment>
<dbReference type="Proteomes" id="UP001165090">
    <property type="component" value="Unassembled WGS sequence"/>
</dbReference>
<sequence>MSQELKAYLAAMQDAAREQKADVAAIQASVDEIARVRELLTRLPDKVRHKAMVPFGKHAFFEGELIHTNEFLVALGCDLRLESSARQAEAMLGRRQARAEAALKQARQQLEELQSRVEEFTTTLSNEDGEVLVDIRQDFEESEALLASAQVPPQAVATVTAAPLVGCADRVDSSIEPGNIAARDVDRRGDVEAISEDDRVFARLAELERLEADAGSGGGEDEGGDGGHGGDDVEGESKGGQESQEGIAVEGELWRAGQKAAVSTATAGPVAANQGHGSGVVQVDRAAGHGAGASVSGAMGATSVPSPLAKPKACTPLKKGFLLGGGGGGRRAATATTAEAAGLGAGPGPVRGAQATGGVTSSTGAVLLGGSSETGRGSGGDAGVSRRVTFADGSLTGKADDGSSAGLRQGLNAHGEPHHQQGGGDVSRVRPALKQGTSSVNLAGQQAKGERRSYMGDGERSGLRPGAAQVVALEDGGDAAMAMARAREEAFSGVIRERASEDVVEGAGSAGNGGPASSEIGPSAVAHGGQAAASKRVSKFKQQRMGIS</sequence>
<feature type="region of interest" description="Disordered" evidence="5">
    <location>
        <begin position="502"/>
        <end position="548"/>
    </location>
</feature>
<dbReference type="InterPro" id="IPR009053">
    <property type="entry name" value="Prefoldin"/>
</dbReference>
<dbReference type="InterPro" id="IPR052255">
    <property type="entry name" value="RNA_pol_II_subunit5-mediator"/>
</dbReference>
<feature type="compositionally biased region" description="Basic and acidic residues" evidence="5">
    <location>
        <begin position="228"/>
        <end position="239"/>
    </location>
</feature>
<reference evidence="6 7" key="1">
    <citation type="journal article" date="2023" name="IScience">
        <title>Expanded male sex-determining region conserved during the evolution of homothallism in the green alga Volvox.</title>
        <authorList>
            <person name="Yamamoto K."/>
            <person name="Matsuzaki R."/>
            <person name="Mahakham W."/>
            <person name="Heman W."/>
            <person name="Sekimoto H."/>
            <person name="Kawachi M."/>
            <person name="Minakuchi Y."/>
            <person name="Toyoda A."/>
            <person name="Nozaki H."/>
        </authorList>
    </citation>
    <scope>NUCLEOTIDE SEQUENCE [LARGE SCALE GENOMIC DNA]</scope>
    <source>
        <strain evidence="6 7">NIES-4468</strain>
    </source>
</reference>
<feature type="region of interest" description="Disordered" evidence="5">
    <location>
        <begin position="393"/>
        <end position="465"/>
    </location>
</feature>
<dbReference type="CDD" id="cd23159">
    <property type="entry name" value="Prefoldin_URI1"/>
    <property type="match status" value="1"/>
</dbReference>
<evidence type="ECO:0000256" key="5">
    <source>
        <dbReference type="SAM" id="MobiDB-lite"/>
    </source>
</evidence>
<name>A0ABQ5RXK2_9CHLO</name>
<dbReference type="Gene3D" id="1.10.287.370">
    <property type="match status" value="1"/>
</dbReference>
<evidence type="ECO:0000256" key="1">
    <source>
        <dbReference type="ARBA" id="ARBA00004123"/>
    </source>
</evidence>
<evidence type="ECO:0000256" key="4">
    <source>
        <dbReference type="SAM" id="Coils"/>
    </source>
</evidence>
<accession>A0ABQ5RXK2</accession>
<gene>
    <name evidence="6" type="ORF">VaNZ11_004509</name>
</gene>
<dbReference type="Pfam" id="PF02996">
    <property type="entry name" value="Prefoldin"/>
    <property type="match status" value="1"/>
</dbReference>
<evidence type="ECO:0000256" key="3">
    <source>
        <dbReference type="ARBA" id="ARBA00038295"/>
    </source>
</evidence>
<dbReference type="PANTHER" id="PTHR15111">
    <property type="entry name" value="RNA POLYMERASE II SUBUNIT 5-MEDIATING PROTEIN NNX3"/>
    <property type="match status" value="1"/>
</dbReference>
<feature type="compositionally biased region" description="Basic and acidic residues" evidence="5">
    <location>
        <begin position="448"/>
        <end position="462"/>
    </location>
</feature>
<comment type="caution">
    <text evidence="6">The sequence shown here is derived from an EMBL/GenBank/DDBJ whole genome shotgun (WGS) entry which is preliminary data.</text>
</comment>
<keyword evidence="4" id="KW-0175">Coiled coil</keyword>
<keyword evidence="7" id="KW-1185">Reference proteome</keyword>
<dbReference type="EMBL" id="BSDZ01000011">
    <property type="protein sequence ID" value="GLI61948.1"/>
    <property type="molecule type" value="Genomic_DNA"/>
</dbReference>
<feature type="region of interest" description="Disordered" evidence="5">
    <location>
        <begin position="211"/>
        <end position="245"/>
    </location>
</feature>
<protein>
    <submittedName>
        <fullName evidence="6">Uncharacterized protein</fullName>
    </submittedName>
</protein>
<feature type="compositionally biased region" description="Polar residues" evidence="5">
    <location>
        <begin position="435"/>
        <end position="444"/>
    </location>
</feature>
<feature type="coiled-coil region" evidence="4">
    <location>
        <begin position="96"/>
        <end position="130"/>
    </location>
</feature>
<evidence type="ECO:0000313" key="7">
    <source>
        <dbReference type="Proteomes" id="UP001165090"/>
    </source>
</evidence>
<keyword evidence="2" id="KW-0539">Nucleus</keyword>
<comment type="similarity">
    <text evidence="3">Belongs to the RNA polymerase II subunit 5-mediating protein family.</text>
</comment>
<dbReference type="SUPFAM" id="SSF46579">
    <property type="entry name" value="Prefoldin"/>
    <property type="match status" value="1"/>
</dbReference>
<evidence type="ECO:0000256" key="2">
    <source>
        <dbReference type="ARBA" id="ARBA00023242"/>
    </source>
</evidence>
<evidence type="ECO:0000313" key="6">
    <source>
        <dbReference type="EMBL" id="GLI61948.1"/>
    </source>
</evidence>
<proteinExistence type="inferred from homology"/>
<dbReference type="PANTHER" id="PTHR15111:SF0">
    <property type="entry name" value="UNCONVENTIONAL PREFOLDIN RPB5 INTERACTOR 1"/>
    <property type="match status" value="1"/>
</dbReference>
<dbReference type="InterPro" id="IPR004127">
    <property type="entry name" value="Prefoldin_subunit_alpha"/>
</dbReference>
<organism evidence="6 7">
    <name type="scientific">Volvox africanus</name>
    <dbReference type="NCBI Taxonomy" id="51714"/>
    <lineage>
        <taxon>Eukaryota</taxon>
        <taxon>Viridiplantae</taxon>
        <taxon>Chlorophyta</taxon>
        <taxon>core chlorophytes</taxon>
        <taxon>Chlorophyceae</taxon>
        <taxon>CS clade</taxon>
        <taxon>Chlamydomonadales</taxon>
        <taxon>Volvocaceae</taxon>
        <taxon>Volvox</taxon>
    </lineage>
</organism>